<protein>
    <submittedName>
        <fullName evidence="3">Antibiotic production activating factor</fullName>
    </submittedName>
</protein>
<organism evidence="3">
    <name type="scientific">Streptomyces lavendulae</name>
    <dbReference type="NCBI Taxonomy" id="1914"/>
    <lineage>
        <taxon>Bacteria</taxon>
        <taxon>Bacillati</taxon>
        <taxon>Actinomycetota</taxon>
        <taxon>Actinomycetes</taxon>
        <taxon>Kitasatosporales</taxon>
        <taxon>Streptomycetaceae</taxon>
        <taxon>Streptomyces</taxon>
    </lineage>
</organism>
<evidence type="ECO:0000256" key="1">
    <source>
        <dbReference type="SAM" id="Coils"/>
    </source>
</evidence>
<feature type="coiled-coil region" evidence="1">
    <location>
        <begin position="34"/>
        <end position="61"/>
    </location>
</feature>
<sequence>MATPQEPFAEAVGEAVQTAVMSVRLAMAIADAVRRHQQRQKNGAEEELSASEQAKADAQKAMKGVLPPDISMALMADADWPQMAQQLMALKQAGADLEQLLPRVGEIAVTVRDQVAANQSRVAKEGTGEWERMLRETLPAGPVREAILSSPTWPDIAATMAKLDESGIDVRQILAAAHDEGLGVDQAVAKVLAAGQVPTMSRDALLSYGPLSDGIDIPRNLDLDDRARALNQLSISPQENARYARMLKEALPEHAREADLAVTAKQWPLVAARMAKMESEQLPLALHLAGLRKDTSWAQGPGSQVGSRLVQATNHVLRHPPGEAPPAVRPAVSTAAARSQSSTVGPSKAQAVKGAASAEPGVAAYRQQSGPSARQGRAR</sequence>
<name>A0A1Q2SRN1_STRLA</name>
<evidence type="ECO:0000256" key="2">
    <source>
        <dbReference type="SAM" id="MobiDB-lite"/>
    </source>
</evidence>
<feature type="compositionally biased region" description="Polar residues" evidence="2">
    <location>
        <begin position="336"/>
        <end position="345"/>
    </location>
</feature>
<dbReference type="EMBL" id="LC209815">
    <property type="protein sequence ID" value="BAW81987.1"/>
    <property type="molecule type" value="Genomic_DNA"/>
</dbReference>
<reference evidence="3" key="1">
    <citation type="journal article" date="2017" name="J. Biosci. Bioeng.">
        <title>Identification and characterization of lbpA, an indigoidine biosynthetic gene in the ?-butyrolactone signaling system of Streptomyces lavendulae FRI-5.</title>
        <authorList>
            <person name="Pait I.G.U."/>
            <person name="Kitani S."/>
            <person name="Kurniawan Y.N."/>
            <person name="Asa M."/>
            <person name="Iwai T."/>
            <person name="Ikeda H."/>
            <person name="Nihira T."/>
        </authorList>
    </citation>
    <scope>NUCLEOTIDE SEQUENCE</scope>
    <source>
        <strain evidence="3">FRI-5</strain>
    </source>
</reference>
<evidence type="ECO:0000313" key="3">
    <source>
        <dbReference type="EMBL" id="BAW81987.1"/>
    </source>
</evidence>
<dbReference type="AlphaFoldDB" id="A0A1Q2SRN1"/>
<proteinExistence type="predicted"/>
<feature type="region of interest" description="Disordered" evidence="2">
    <location>
        <begin position="319"/>
        <end position="379"/>
    </location>
</feature>
<keyword evidence="1" id="KW-0175">Coiled coil</keyword>
<feature type="region of interest" description="Disordered" evidence="2">
    <location>
        <begin position="34"/>
        <end position="61"/>
    </location>
</feature>
<accession>A0A1Q2SRN1</accession>